<proteinExistence type="predicted"/>
<gene>
    <name evidence="2" type="ORF">AVDCRST_MAG34-1244</name>
</gene>
<name>A0A6J4LZB9_9ACTN</name>
<dbReference type="AlphaFoldDB" id="A0A6J4LZB9"/>
<accession>A0A6J4LZB9</accession>
<feature type="compositionally biased region" description="Low complexity" evidence="1">
    <location>
        <begin position="22"/>
        <end position="32"/>
    </location>
</feature>
<feature type="non-terminal residue" evidence="2">
    <location>
        <position position="1"/>
    </location>
</feature>
<protein>
    <submittedName>
        <fullName evidence="2">Uncharacterized protein</fullName>
    </submittedName>
</protein>
<feature type="region of interest" description="Disordered" evidence="1">
    <location>
        <begin position="98"/>
        <end position="133"/>
    </location>
</feature>
<evidence type="ECO:0000256" key="1">
    <source>
        <dbReference type="SAM" id="MobiDB-lite"/>
    </source>
</evidence>
<feature type="region of interest" description="Disordered" evidence="1">
    <location>
        <begin position="1"/>
        <end position="82"/>
    </location>
</feature>
<dbReference type="EMBL" id="CADCUI010000027">
    <property type="protein sequence ID" value="CAA9345925.1"/>
    <property type="molecule type" value="Genomic_DNA"/>
</dbReference>
<sequence length="133" mass="13497">GWARAGAVGDNGRHERHRRPAAARPGACAPRPGGHRGRRPRDSLRAGGGGQPTPMVERAVGAGPGLRRGAGRPGRAGRPAADPWSLAVVPAVRGRHPCALHPSRAGRPRPGLGVRAGRAGGGATRGAARRNAV</sequence>
<organism evidence="2">
    <name type="scientific">uncultured Nocardioidaceae bacterium</name>
    <dbReference type="NCBI Taxonomy" id="253824"/>
    <lineage>
        <taxon>Bacteria</taxon>
        <taxon>Bacillati</taxon>
        <taxon>Actinomycetota</taxon>
        <taxon>Actinomycetes</taxon>
        <taxon>Propionibacteriales</taxon>
        <taxon>Nocardioidaceae</taxon>
        <taxon>environmental samples</taxon>
    </lineage>
</organism>
<reference evidence="2" key="1">
    <citation type="submission" date="2020-02" db="EMBL/GenBank/DDBJ databases">
        <authorList>
            <person name="Meier V. D."/>
        </authorList>
    </citation>
    <scope>NUCLEOTIDE SEQUENCE</scope>
    <source>
        <strain evidence="2">AVDCRST_MAG34</strain>
    </source>
</reference>
<feature type="non-terminal residue" evidence="2">
    <location>
        <position position="133"/>
    </location>
</feature>
<evidence type="ECO:0000313" key="2">
    <source>
        <dbReference type="EMBL" id="CAA9345925.1"/>
    </source>
</evidence>
<feature type="compositionally biased region" description="Low complexity" evidence="1">
    <location>
        <begin position="108"/>
        <end position="117"/>
    </location>
</feature>
<feature type="compositionally biased region" description="Gly residues" evidence="1">
    <location>
        <begin position="62"/>
        <end position="74"/>
    </location>
</feature>